<dbReference type="PANTHER" id="PTHR22604:SF105">
    <property type="entry name" value="TRANS-1,2-DIHYDROBENZENE-1,2-DIOL DEHYDROGENASE"/>
    <property type="match status" value="1"/>
</dbReference>
<comment type="caution">
    <text evidence="4">The sequence shown here is derived from an EMBL/GenBank/DDBJ whole genome shotgun (WGS) entry which is preliminary data.</text>
</comment>
<reference evidence="5" key="1">
    <citation type="journal article" date="2019" name="Int. J. Syst. Evol. Microbiol.">
        <title>The Global Catalogue of Microorganisms (GCM) 10K type strain sequencing project: providing services to taxonomists for standard genome sequencing and annotation.</title>
        <authorList>
            <consortium name="The Broad Institute Genomics Platform"/>
            <consortium name="The Broad Institute Genome Sequencing Center for Infectious Disease"/>
            <person name="Wu L."/>
            <person name="Ma J."/>
        </authorList>
    </citation>
    <scope>NUCLEOTIDE SEQUENCE [LARGE SCALE GENOMIC DNA]</scope>
    <source>
        <strain evidence="5">CGMCC 1.15399</strain>
    </source>
</reference>
<keyword evidence="5" id="KW-1185">Reference proteome</keyword>
<evidence type="ECO:0000259" key="2">
    <source>
        <dbReference type="Pfam" id="PF01408"/>
    </source>
</evidence>
<feature type="domain" description="GFO/IDH/MocA-like oxidoreductase" evidence="3">
    <location>
        <begin position="139"/>
        <end position="245"/>
    </location>
</feature>
<gene>
    <name evidence="4" type="ORF">ACFSJ0_61910</name>
</gene>
<feature type="domain" description="Gfo/Idh/MocA-like oxidoreductase N-terminal" evidence="2">
    <location>
        <begin position="2"/>
        <end position="120"/>
    </location>
</feature>
<dbReference type="InterPro" id="IPR000683">
    <property type="entry name" value="Gfo/Idh/MocA-like_OxRdtase_N"/>
</dbReference>
<dbReference type="InterPro" id="IPR055170">
    <property type="entry name" value="GFO_IDH_MocA-like_dom"/>
</dbReference>
<dbReference type="Proteomes" id="UP001597097">
    <property type="component" value="Unassembled WGS sequence"/>
</dbReference>
<evidence type="ECO:0000259" key="3">
    <source>
        <dbReference type="Pfam" id="PF22725"/>
    </source>
</evidence>
<dbReference type="Pfam" id="PF01408">
    <property type="entry name" value="GFO_IDH_MocA"/>
    <property type="match status" value="1"/>
</dbReference>
<dbReference type="EMBL" id="JBHUCM010000078">
    <property type="protein sequence ID" value="MFD1547590.1"/>
    <property type="molecule type" value="Genomic_DNA"/>
</dbReference>
<protein>
    <submittedName>
        <fullName evidence="4">Gfo/Idh/MocA family protein</fullName>
    </submittedName>
</protein>
<proteinExistence type="predicted"/>
<name>A0ABW4GYA9_9ACTN</name>
<sequence length="324" mass="34645">MRIGTLGAARITPTALIKPARAVPEVEVAAVAARDRSRAAEFAAKHGIPHVHGSYEDLVADPSLTAVYNPLPNALHAEWTLKAIEAGKHVLCEKPFTSNAAEARTVADAAARSGVVVMEAFHYRYHPLMERALEIVGTQLGEVRHVETWMCFPLPRFSDIRYSLKLGGGALMDAGCYAVHCLRTLGPGEPSVVAAAALTKSPGVDRAMAADLRFPGGATGRLHASMWSGQLLKIAARVEGERGSLHITNFVAPQFFHRMTVTVDGVRRRERVAGDATYTCQLRAFAAAVGQGTPPLTPPADSVANMTIIDDIYRKAGLPVRGAV</sequence>
<evidence type="ECO:0000313" key="5">
    <source>
        <dbReference type="Proteomes" id="UP001597097"/>
    </source>
</evidence>
<evidence type="ECO:0000256" key="1">
    <source>
        <dbReference type="ARBA" id="ARBA00023002"/>
    </source>
</evidence>
<keyword evidence="1" id="KW-0560">Oxidoreductase</keyword>
<accession>A0ABW4GYA9</accession>
<dbReference type="RefSeq" id="WP_219537043.1">
    <property type="nucleotide sequence ID" value="NZ_JAHKRM010000034.1"/>
</dbReference>
<evidence type="ECO:0000313" key="4">
    <source>
        <dbReference type="EMBL" id="MFD1547590.1"/>
    </source>
</evidence>
<dbReference type="InterPro" id="IPR050984">
    <property type="entry name" value="Gfo/Idh/MocA_domain"/>
</dbReference>
<dbReference type="PANTHER" id="PTHR22604">
    <property type="entry name" value="OXIDOREDUCTASES"/>
    <property type="match status" value="1"/>
</dbReference>
<organism evidence="4 5">
    <name type="scientific">Nonomuraea guangzhouensis</name>
    <dbReference type="NCBI Taxonomy" id="1291555"/>
    <lineage>
        <taxon>Bacteria</taxon>
        <taxon>Bacillati</taxon>
        <taxon>Actinomycetota</taxon>
        <taxon>Actinomycetes</taxon>
        <taxon>Streptosporangiales</taxon>
        <taxon>Streptosporangiaceae</taxon>
        <taxon>Nonomuraea</taxon>
    </lineage>
</organism>
<dbReference type="Pfam" id="PF22725">
    <property type="entry name" value="GFO_IDH_MocA_C3"/>
    <property type="match status" value="1"/>
</dbReference>